<feature type="region of interest" description="Disordered" evidence="1">
    <location>
        <begin position="16"/>
        <end position="196"/>
    </location>
</feature>
<keyword evidence="3" id="KW-1185">Reference proteome</keyword>
<dbReference type="Proteomes" id="UP001370758">
    <property type="component" value="Unassembled WGS sequence"/>
</dbReference>
<protein>
    <submittedName>
        <fullName evidence="2">Uncharacterized protein</fullName>
    </submittedName>
</protein>
<dbReference type="AlphaFoldDB" id="A0AAV9W5G1"/>
<name>A0AAV9W5G1_9PEZI</name>
<organism evidence="2 3">
    <name type="scientific">Arthrobotrys musiformis</name>
    <dbReference type="NCBI Taxonomy" id="47236"/>
    <lineage>
        <taxon>Eukaryota</taxon>
        <taxon>Fungi</taxon>
        <taxon>Dikarya</taxon>
        <taxon>Ascomycota</taxon>
        <taxon>Pezizomycotina</taxon>
        <taxon>Orbiliomycetes</taxon>
        <taxon>Orbiliales</taxon>
        <taxon>Orbiliaceae</taxon>
        <taxon>Arthrobotrys</taxon>
    </lineage>
</organism>
<evidence type="ECO:0000313" key="3">
    <source>
        <dbReference type="Proteomes" id="UP001370758"/>
    </source>
</evidence>
<dbReference type="EMBL" id="JAVHJL010000006">
    <property type="protein sequence ID" value="KAK6501447.1"/>
    <property type="molecule type" value="Genomic_DNA"/>
</dbReference>
<feature type="compositionally biased region" description="Basic and acidic residues" evidence="1">
    <location>
        <begin position="37"/>
        <end position="47"/>
    </location>
</feature>
<proteinExistence type="predicted"/>
<evidence type="ECO:0000256" key="1">
    <source>
        <dbReference type="SAM" id="MobiDB-lite"/>
    </source>
</evidence>
<sequence length="385" mass="41091">MPNQKSSPITAVAAQASAAGYKKAKAPDTDADGFETVVRRSRPERPKQTTTRRRKSAPQAKTGSGSKGLPGRKDPKGAKGPRGGPNNKKASDGNAGEGGGKQSPPKAKPPNRRYQGGGKGKKGGGERAPKPKKEPLKAPEKESYVAPMRVRGLSYATVARSSSQAASEKGITARLTTPPAPAPVTTTTAAEGAKQSQKKRGTVVPYIPAEVITRITKAIAKGGTKAVGEAPEIERIDPLASRVAEPSAKVSPSSEQIVSRLFSTLQKVDQFVASTELNTPCSEWVEHQKSLVLKALSASCCQVEAALGQKDLFRLPGWSLFKEGYLTVTTAPIPDILSGVEPLVSKRYKRWLNELGLSSFEVHFDPADKRHKIKLFLRQSFLKAV</sequence>
<reference evidence="2 3" key="1">
    <citation type="submission" date="2023-08" db="EMBL/GenBank/DDBJ databases">
        <authorList>
            <person name="Palmer J.M."/>
        </authorList>
    </citation>
    <scope>NUCLEOTIDE SEQUENCE [LARGE SCALE GENOMIC DNA]</scope>
    <source>
        <strain evidence="2 3">TWF481</strain>
    </source>
</reference>
<feature type="compositionally biased region" description="Basic and acidic residues" evidence="1">
    <location>
        <begin position="123"/>
        <end position="143"/>
    </location>
</feature>
<evidence type="ECO:0000313" key="2">
    <source>
        <dbReference type="EMBL" id="KAK6501447.1"/>
    </source>
</evidence>
<accession>A0AAV9W5G1</accession>
<gene>
    <name evidence="2" type="ORF">TWF481_009285</name>
</gene>
<comment type="caution">
    <text evidence="2">The sequence shown here is derived from an EMBL/GenBank/DDBJ whole genome shotgun (WGS) entry which is preliminary data.</text>
</comment>